<protein>
    <submittedName>
        <fullName evidence="2">Uncharacterized protein</fullName>
    </submittedName>
</protein>
<dbReference type="Proteomes" id="UP001341840">
    <property type="component" value="Unassembled WGS sequence"/>
</dbReference>
<name>A0ABU6TMU2_9FABA</name>
<reference evidence="2 3" key="1">
    <citation type="journal article" date="2023" name="Plants (Basel)">
        <title>Bridging the Gap: Combining Genomics and Transcriptomics Approaches to Understand Stylosanthes scabra, an Orphan Legume from the Brazilian Caatinga.</title>
        <authorList>
            <person name="Ferreira-Neto J.R.C."/>
            <person name="da Silva M.D."/>
            <person name="Binneck E."/>
            <person name="de Melo N.F."/>
            <person name="da Silva R.H."/>
            <person name="de Melo A.L.T.M."/>
            <person name="Pandolfi V."/>
            <person name="Bustamante F.O."/>
            <person name="Brasileiro-Vidal A.C."/>
            <person name="Benko-Iseppon A.M."/>
        </authorList>
    </citation>
    <scope>NUCLEOTIDE SEQUENCE [LARGE SCALE GENOMIC DNA]</scope>
    <source>
        <tissue evidence="2">Leaves</tissue>
    </source>
</reference>
<feature type="compositionally biased region" description="Basic and acidic residues" evidence="1">
    <location>
        <begin position="143"/>
        <end position="159"/>
    </location>
</feature>
<organism evidence="2 3">
    <name type="scientific">Stylosanthes scabra</name>
    <dbReference type="NCBI Taxonomy" id="79078"/>
    <lineage>
        <taxon>Eukaryota</taxon>
        <taxon>Viridiplantae</taxon>
        <taxon>Streptophyta</taxon>
        <taxon>Embryophyta</taxon>
        <taxon>Tracheophyta</taxon>
        <taxon>Spermatophyta</taxon>
        <taxon>Magnoliopsida</taxon>
        <taxon>eudicotyledons</taxon>
        <taxon>Gunneridae</taxon>
        <taxon>Pentapetalae</taxon>
        <taxon>rosids</taxon>
        <taxon>fabids</taxon>
        <taxon>Fabales</taxon>
        <taxon>Fabaceae</taxon>
        <taxon>Papilionoideae</taxon>
        <taxon>50 kb inversion clade</taxon>
        <taxon>dalbergioids sensu lato</taxon>
        <taxon>Dalbergieae</taxon>
        <taxon>Pterocarpus clade</taxon>
        <taxon>Stylosanthes</taxon>
    </lineage>
</organism>
<feature type="region of interest" description="Disordered" evidence="1">
    <location>
        <begin position="96"/>
        <end position="209"/>
    </location>
</feature>
<keyword evidence="3" id="KW-1185">Reference proteome</keyword>
<evidence type="ECO:0000313" key="2">
    <source>
        <dbReference type="EMBL" id="MED6149273.1"/>
    </source>
</evidence>
<comment type="caution">
    <text evidence="2">The sequence shown here is derived from an EMBL/GenBank/DDBJ whole genome shotgun (WGS) entry which is preliminary data.</text>
</comment>
<proteinExistence type="predicted"/>
<feature type="compositionally biased region" description="Basic and acidic residues" evidence="1">
    <location>
        <begin position="184"/>
        <end position="197"/>
    </location>
</feature>
<evidence type="ECO:0000256" key="1">
    <source>
        <dbReference type="SAM" id="MobiDB-lite"/>
    </source>
</evidence>
<gene>
    <name evidence="2" type="ORF">PIB30_060784</name>
</gene>
<evidence type="ECO:0000313" key="3">
    <source>
        <dbReference type="Proteomes" id="UP001341840"/>
    </source>
</evidence>
<sequence length="464" mass="52740">MGVGEFLITSEKVGHAFGLNYNGELFEKKQKNFEDKLNDEEKEIIYFKERYEGNNLNDPNAPPPWIQRWCEDNLKEKIRAEDEDITGLIQRAKIGRVRRKKTEKDKRERIKYKQRNQIAWDPSLVKKRVQSKEVPSKKKKTGPQKDIHVQDEAEPEPPKKKAKTSATESDTIPVQATILPAHGGDTEPPNKKTKTEVDINPEQPQLHIPVQASTIPEPEAEEEPQPQPKPIMATEGVLPEGQEMEKQEREAVPTLNKMGQHAPGLLMVASVATGAVEYDPSKAFDLGFTQPQPQEESAELYDLDDFPDETGNPITPVFPPRVNEITQDLKNRCVAWALTKKNDNKYNMLFEFNGEWHLEVPRSQFRTMRPGKEIDSVIIMAYSLVLNDEPIPRFQNDVYILPPRALDKLEEFRNEIISAIILSKSNKLIKGAIQGAMETTIHKPSAALQSPYVQVTTEELKKLG</sequence>
<accession>A0ABU6TMU2</accession>
<dbReference type="EMBL" id="JASCZI010091163">
    <property type="protein sequence ID" value="MED6149273.1"/>
    <property type="molecule type" value="Genomic_DNA"/>
</dbReference>